<dbReference type="Pfam" id="PF04972">
    <property type="entry name" value="BON"/>
    <property type="match status" value="3"/>
</dbReference>
<feature type="region of interest" description="Disordered" evidence="1">
    <location>
        <begin position="1"/>
        <end position="83"/>
    </location>
</feature>
<evidence type="ECO:0000259" key="2">
    <source>
        <dbReference type="PROSITE" id="PS50914"/>
    </source>
</evidence>
<dbReference type="Proteomes" id="UP000460272">
    <property type="component" value="Unassembled WGS sequence"/>
</dbReference>
<feature type="domain" description="BON" evidence="2">
    <location>
        <begin position="206"/>
        <end position="273"/>
    </location>
</feature>
<keyword evidence="4" id="KW-1185">Reference proteome</keyword>
<dbReference type="PROSITE" id="PS50914">
    <property type="entry name" value="BON"/>
    <property type="match status" value="3"/>
</dbReference>
<dbReference type="Gene3D" id="3.30.1340.30">
    <property type="match status" value="3"/>
</dbReference>
<evidence type="ECO:0000313" key="3">
    <source>
        <dbReference type="EMBL" id="TVZ06094.1"/>
    </source>
</evidence>
<protein>
    <submittedName>
        <fullName evidence="3">BON domain-containing protein</fullName>
    </submittedName>
</protein>
<feature type="domain" description="BON" evidence="2">
    <location>
        <begin position="276"/>
        <end position="345"/>
    </location>
</feature>
<comment type="caution">
    <text evidence="3">The sequence shown here is derived from an EMBL/GenBank/DDBJ whole genome shotgun (WGS) entry which is preliminary data.</text>
</comment>
<sequence>MTKRPSGTRPRRPSTGASGTHTGKRPEPIPATARGSSERRRQGRRRRHPHPSLHPPRHLRLPGRLVLASPPGRAAGLPCLPPPLRHTIPPARESRGRHGTKVTFGKDLVLSWAGGAPRYFHPHRREPHMGKTRDVREAVETELGYDPLVDATDISVKNIDGEVALTGTVPSYPQYLGAAQAAWRVAGVTAVHNHLEVVLPLGAARDDAMLTTAANNALAADATVPEGVEATARNGNLTLTGTVQYLSQRTAVEKVVSGLIGVRNVRNEIGVVSGVEWAEIKQVVEKALDRSAMVPDDSDVLVDTSGSTVILTGHVRTRAERDAVVGATWMAHGVAAVVDELQVTG</sequence>
<dbReference type="OrthoDB" id="870892at2"/>
<proteinExistence type="predicted"/>
<dbReference type="PANTHER" id="PTHR34606">
    <property type="entry name" value="BON DOMAIN-CONTAINING PROTEIN"/>
    <property type="match status" value="1"/>
</dbReference>
<name>A0A6P2C3Y0_9ACTN</name>
<dbReference type="InterPro" id="IPR014004">
    <property type="entry name" value="Transpt-assoc_nodulatn_dom_bac"/>
</dbReference>
<dbReference type="PANTHER" id="PTHR34606:SF15">
    <property type="entry name" value="BON DOMAIN-CONTAINING PROTEIN"/>
    <property type="match status" value="1"/>
</dbReference>
<dbReference type="AlphaFoldDB" id="A0A6P2C3Y0"/>
<organism evidence="3 4">
    <name type="scientific">Trebonia kvetii</name>
    <dbReference type="NCBI Taxonomy" id="2480626"/>
    <lineage>
        <taxon>Bacteria</taxon>
        <taxon>Bacillati</taxon>
        <taxon>Actinomycetota</taxon>
        <taxon>Actinomycetes</taxon>
        <taxon>Streptosporangiales</taxon>
        <taxon>Treboniaceae</taxon>
        <taxon>Trebonia</taxon>
    </lineage>
</organism>
<evidence type="ECO:0000313" key="4">
    <source>
        <dbReference type="Proteomes" id="UP000460272"/>
    </source>
</evidence>
<dbReference type="EMBL" id="RPFW01000001">
    <property type="protein sequence ID" value="TVZ06094.1"/>
    <property type="molecule type" value="Genomic_DNA"/>
</dbReference>
<evidence type="ECO:0000256" key="1">
    <source>
        <dbReference type="SAM" id="MobiDB-lite"/>
    </source>
</evidence>
<gene>
    <name evidence="3" type="ORF">EAS64_01150</name>
</gene>
<feature type="compositionally biased region" description="Low complexity" evidence="1">
    <location>
        <begin position="1"/>
        <end position="16"/>
    </location>
</feature>
<feature type="domain" description="BON" evidence="2">
    <location>
        <begin position="131"/>
        <end position="199"/>
    </location>
</feature>
<dbReference type="InterPro" id="IPR007055">
    <property type="entry name" value="BON_dom"/>
</dbReference>
<accession>A0A6P2C3Y0</accession>
<dbReference type="InterPro" id="IPR051686">
    <property type="entry name" value="Lipoprotein_DolP"/>
</dbReference>
<dbReference type="SMART" id="SM00749">
    <property type="entry name" value="BON"/>
    <property type="match status" value="3"/>
</dbReference>
<reference evidence="3 4" key="1">
    <citation type="submission" date="2018-11" db="EMBL/GenBank/DDBJ databases">
        <title>Trebonia kvetii gen.nov., sp.nov., a novel acidophilic actinobacterium, and proposal of the new actinobacterial family Treboniaceae fam. nov.</title>
        <authorList>
            <person name="Rapoport D."/>
            <person name="Sagova-Mareckova M."/>
            <person name="Sedlacek I."/>
            <person name="Provaznik J."/>
            <person name="Kralova S."/>
            <person name="Pavlinic D."/>
            <person name="Benes V."/>
            <person name="Kopecky J."/>
        </authorList>
    </citation>
    <scope>NUCLEOTIDE SEQUENCE [LARGE SCALE GENOMIC DNA]</scope>
    <source>
        <strain evidence="3 4">15Tr583</strain>
    </source>
</reference>
<feature type="compositionally biased region" description="Basic residues" evidence="1">
    <location>
        <begin position="41"/>
        <end position="61"/>
    </location>
</feature>